<reference evidence="2" key="2">
    <citation type="submission" date="2020-11" db="EMBL/GenBank/DDBJ databases">
        <authorList>
            <person name="McCartney M.A."/>
            <person name="Auch B."/>
            <person name="Kono T."/>
            <person name="Mallez S."/>
            <person name="Becker A."/>
            <person name="Gohl D.M."/>
            <person name="Silverstein K.A.T."/>
            <person name="Koren S."/>
            <person name="Bechman K.B."/>
            <person name="Herman A."/>
            <person name="Abrahante J.E."/>
            <person name="Garbe J."/>
        </authorList>
    </citation>
    <scope>NUCLEOTIDE SEQUENCE</scope>
    <source>
        <strain evidence="2">Duluth1</strain>
        <tissue evidence="2">Whole animal</tissue>
    </source>
</reference>
<evidence type="ECO:0000256" key="1">
    <source>
        <dbReference type="SAM" id="Phobius"/>
    </source>
</evidence>
<dbReference type="AlphaFoldDB" id="A0A9D4QZW6"/>
<dbReference type="Proteomes" id="UP000828390">
    <property type="component" value="Unassembled WGS sequence"/>
</dbReference>
<keyword evidence="1" id="KW-0472">Membrane</keyword>
<name>A0A9D4QZW6_DREPO</name>
<keyword evidence="1" id="KW-1133">Transmembrane helix</keyword>
<sequence>MHIVYEQNNANTTLPYVPKETIYYRILQALPILSCAGWLLQRSTCFFFLPRSSLWRCTRYERAILSWCSVRELPGGRSWLKMICKCGISGE</sequence>
<accession>A0A9D4QZW6</accession>
<feature type="transmembrane region" description="Helical" evidence="1">
    <location>
        <begin position="22"/>
        <end position="40"/>
    </location>
</feature>
<reference evidence="2" key="1">
    <citation type="journal article" date="2019" name="bioRxiv">
        <title>The Genome of the Zebra Mussel, Dreissena polymorpha: A Resource for Invasive Species Research.</title>
        <authorList>
            <person name="McCartney M.A."/>
            <person name="Auch B."/>
            <person name="Kono T."/>
            <person name="Mallez S."/>
            <person name="Zhang Y."/>
            <person name="Obille A."/>
            <person name="Becker A."/>
            <person name="Abrahante J.E."/>
            <person name="Garbe J."/>
            <person name="Badalamenti J.P."/>
            <person name="Herman A."/>
            <person name="Mangelson H."/>
            <person name="Liachko I."/>
            <person name="Sullivan S."/>
            <person name="Sone E.D."/>
            <person name="Koren S."/>
            <person name="Silverstein K.A.T."/>
            <person name="Beckman K.B."/>
            <person name="Gohl D.M."/>
        </authorList>
    </citation>
    <scope>NUCLEOTIDE SEQUENCE</scope>
    <source>
        <strain evidence="2">Duluth1</strain>
        <tissue evidence="2">Whole animal</tissue>
    </source>
</reference>
<dbReference type="EMBL" id="JAIWYP010000003">
    <property type="protein sequence ID" value="KAH3848927.1"/>
    <property type="molecule type" value="Genomic_DNA"/>
</dbReference>
<organism evidence="2 3">
    <name type="scientific">Dreissena polymorpha</name>
    <name type="common">Zebra mussel</name>
    <name type="synonym">Mytilus polymorpha</name>
    <dbReference type="NCBI Taxonomy" id="45954"/>
    <lineage>
        <taxon>Eukaryota</taxon>
        <taxon>Metazoa</taxon>
        <taxon>Spiralia</taxon>
        <taxon>Lophotrochozoa</taxon>
        <taxon>Mollusca</taxon>
        <taxon>Bivalvia</taxon>
        <taxon>Autobranchia</taxon>
        <taxon>Heteroconchia</taxon>
        <taxon>Euheterodonta</taxon>
        <taxon>Imparidentia</taxon>
        <taxon>Neoheterodontei</taxon>
        <taxon>Myida</taxon>
        <taxon>Dreissenoidea</taxon>
        <taxon>Dreissenidae</taxon>
        <taxon>Dreissena</taxon>
    </lineage>
</organism>
<keyword evidence="1" id="KW-0812">Transmembrane</keyword>
<evidence type="ECO:0000313" key="3">
    <source>
        <dbReference type="Proteomes" id="UP000828390"/>
    </source>
</evidence>
<comment type="caution">
    <text evidence="2">The sequence shown here is derived from an EMBL/GenBank/DDBJ whole genome shotgun (WGS) entry which is preliminary data.</text>
</comment>
<gene>
    <name evidence="2" type="ORF">DPMN_091312</name>
</gene>
<evidence type="ECO:0000313" key="2">
    <source>
        <dbReference type="EMBL" id="KAH3848927.1"/>
    </source>
</evidence>
<proteinExistence type="predicted"/>
<keyword evidence="3" id="KW-1185">Reference proteome</keyword>
<protein>
    <submittedName>
        <fullName evidence="2">Uncharacterized protein</fullName>
    </submittedName>
</protein>